<dbReference type="AlphaFoldDB" id="A0A1B6LF16"/>
<evidence type="ECO:0008006" key="2">
    <source>
        <dbReference type="Google" id="ProtNLM"/>
    </source>
</evidence>
<dbReference type="PANTHER" id="PTHR47501">
    <property type="entry name" value="TRANSPOSASE-RELATED"/>
    <property type="match status" value="1"/>
</dbReference>
<dbReference type="SUPFAM" id="SSF53098">
    <property type="entry name" value="Ribonuclease H-like"/>
    <property type="match status" value="1"/>
</dbReference>
<accession>A0A1B6LF16</accession>
<gene>
    <name evidence="1" type="ORF">g.15656</name>
</gene>
<reference evidence="1" key="1">
    <citation type="submission" date="2015-11" db="EMBL/GenBank/DDBJ databases">
        <title>De novo transcriptome assembly of four potential Pierce s Disease insect vectors from Arizona vineyards.</title>
        <authorList>
            <person name="Tassone E.E."/>
        </authorList>
    </citation>
    <scope>NUCLEOTIDE SEQUENCE</scope>
</reference>
<evidence type="ECO:0000313" key="1">
    <source>
        <dbReference type="EMBL" id="JAT22271.1"/>
    </source>
</evidence>
<sequence>MTTCTPSTSTSSNNFTSGTDSLDLPWLAYNKFFKLLKINEKGNYIVKCKLCLKGELSVSKNSPYNMRLHFERKHGCQVQILEDHIKEIKKANKRPVKDDESGKQSKLFCKDGKLTREGKMANKSTVDKALVDWVVDGMHSFTEVERPSFVKLWTSLSNHNLMCRKTLVNKMNEAFEAMTSKINGDLAELDHVCITADCWTVHYKSYLGITCHWIDPDSLERKNIGLSCSRIIGKHTYDILGKAIAEVLLKFKIQNKVVLTVTDSGSNFVKAFKEYGQNHSDVVEEEDDDLEFIPLLLDDIFENGEENKCVEADSISLPPHRRCAAHMLNLIGTKDIEKAMENDAELKKISRTAFGKCQGLWNKARKSSKAADTVRQHIGVNLKVPVATRWNSFHSSVNWICRFFNDERMNLVCDELGLPRFKTNEVQFLKEYCEVLEPLTKALDILQGEQNVCLGYLAPTLHRLIHFLGLKLKSGLKYCNALANAVMAGVQKRFQRDLWCKDVVLAACFHPRFKLAWIEDDLKKQEAKNWMEEVLHAHYPQEEPLNVTLETEEENEDFTKGFFNFNTSSSGANETTSKEELEQYLQEGVQPFKSLCSRGYLKPISIQMNTPIPSSASVERLFSAGGNIWGSKRARLTDTNFEHQLLLKYNKFSF</sequence>
<name>A0A1B6LF16_9HEMI</name>
<dbReference type="PANTHER" id="PTHR47501:SF5">
    <property type="entry name" value="HAT C-TERMINAL DIMERISATION DOMAIN-CONTAINING PROTEIN"/>
    <property type="match status" value="1"/>
</dbReference>
<dbReference type="InterPro" id="IPR012337">
    <property type="entry name" value="RNaseH-like_sf"/>
</dbReference>
<proteinExistence type="predicted"/>
<organism evidence="1">
    <name type="scientific">Graphocephala atropunctata</name>
    <dbReference type="NCBI Taxonomy" id="36148"/>
    <lineage>
        <taxon>Eukaryota</taxon>
        <taxon>Metazoa</taxon>
        <taxon>Ecdysozoa</taxon>
        <taxon>Arthropoda</taxon>
        <taxon>Hexapoda</taxon>
        <taxon>Insecta</taxon>
        <taxon>Pterygota</taxon>
        <taxon>Neoptera</taxon>
        <taxon>Paraneoptera</taxon>
        <taxon>Hemiptera</taxon>
        <taxon>Auchenorrhyncha</taxon>
        <taxon>Membracoidea</taxon>
        <taxon>Cicadellidae</taxon>
        <taxon>Cicadellinae</taxon>
        <taxon>Cicadellini</taxon>
        <taxon>Graphocephala</taxon>
    </lineage>
</organism>
<protein>
    <recommendedName>
        <fullName evidence="2">BED-type domain-containing protein</fullName>
    </recommendedName>
</protein>
<dbReference type="EMBL" id="GEBQ01017706">
    <property type="protein sequence ID" value="JAT22271.1"/>
    <property type="molecule type" value="Transcribed_RNA"/>
</dbReference>